<dbReference type="InterPro" id="IPR015422">
    <property type="entry name" value="PyrdxlP-dep_Trfase_small"/>
</dbReference>
<dbReference type="InterPro" id="IPR015424">
    <property type="entry name" value="PyrdxlP-dep_Trfase"/>
</dbReference>
<name>A0A0E2HA28_9FIRM</name>
<evidence type="ECO:0000313" key="1">
    <source>
        <dbReference type="EMBL" id="ENZ13358.1"/>
    </source>
</evidence>
<protein>
    <recommendedName>
        <fullName evidence="3">Aromatic amino acid beta-eliminating lyase/threonine aldolase domain-containing protein</fullName>
    </recommendedName>
</protein>
<evidence type="ECO:0000313" key="2">
    <source>
        <dbReference type="Proteomes" id="UP000013085"/>
    </source>
</evidence>
<dbReference type="GeneID" id="57961617"/>
<sequence>MDGARLAYALSCPRNELTLWDIARLCDVYLKFGASVIAAADQIRDTLTRCSYRLFLDPPTNQVFIVMENEAAAQLARKAEISLWEKYDDKHTIVRFVTDWATQQRDVDMLIEILEQGHNSGLACVS</sequence>
<dbReference type="Gene3D" id="3.90.1150.10">
    <property type="entry name" value="Aspartate Aminotransferase, domain 1"/>
    <property type="match status" value="1"/>
</dbReference>
<accession>A0A0E2HA28</accession>
<reference evidence="1 2" key="1">
    <citation type="submission" date="2013-01" db="EMBL/GenBank/DDBJ databases">
        <title>The Genome Sequence of Clostridium clostridioforme 90A8.</title>
        <authorList>
            <consortium name="The Broad Institute Genome Sequencing Platform"/>
            <person name="Earl A."/>
            <person name="Ward D."/>
            <person name="Feldgarden M."/>
            <person name="Gevers D."/>
            <person name="Courvalin P."/>
            <person name="Lambert T."/>
            <person name="Walker B."/>
            <person name="Young S.K."/>
            <person name="Zeng Q."/>
            <person name="Gargeya S."/>
            <person name="Fitzgerald M."/>
            <person name="Haas B."/>
            <person name="Abouelleil A."/>
            <person name="Alvarado L."/>
            <person name="Arachchi H.M."/>
            <person name="Berlin A.M."/>
            <person name="Chapman S.B."/>
            <person name="Dewar J."/>
            <person name="Goldberg J."/>
            <person name="Griggs A."/>
            <person name="Gujja S."/>
            <person name="Hansen M."/>
            <person name="Howarth C."/>
            <person name="Imamovic A."/>
            <person name="Larimer J."/>
            <person name="McCowan C."/>
            <person name="Murphy C."/>
            <person name="Neiman D."/>
            <person name="Pearson M."/>
            <person name="Priest M."/>
            <person name="Roberts A."/>
            <person name="Saif S."/>
            <person name="Shea T."/>
            <person name="Sisk P."/>
            <person name="Sykes S."/>
            <person name="Wortman J."/>
            <person name="Nusbaum C."/>
            <person name="Birren B."/>
        </authorList>
    </citation>
    <scope>NUCLEOTIDE SEQUENCE [LARGE SCALE GENOMIC DNA]</scope>
    <source>
        <strain evidence="1 2">90A8</strain>
    </source>
</reference>
<dbReference type="HOGENOM" id="CLU_1977685_0_0_9"/>
<comment type="caution">
    <text evidence="1">The sequence shown here is derived from an EMBL/GenBank/DDBJ whole genome shotgun (WGS) entry which is preliminary data.</text>
</comment>
<dbReference type="PATRIC" id="fig|999408.3.peg.3095"/>
<gene>
    <name evidence="1" type="ORF">HMPREF1090_02863</name>
</gene>
<dbReference type="RefSeq" id="WP_002588203.1">
    <property type="nucleotide sequence ID" value="NZ_KB851022.1"/>
</dbReference>
<dbReference type="AlphaFoldDB" id="A0A0E2HA28"/>
<proteinExistence type="predicted"/>
<dbReference type="EMBL" id="AGYR01000033">
    <property type="protein sequence ID" value="ENZ13358.1"/>
    <property type="molecule type" value="Genomic_DNA"/>
</dbReference>
<organism evidence="1 2">
    <name type="scientific">[Clostridium] clostridioforme 90A8</name>
    <dbReference type="NCBI Taxonomy" id="999408"/>
    <lineage>
        <taxon>Bacteria</taxon>
        <taxon>Bacillati</taxon>
        <taxon>Bacillota</taxon>
        <taxon>Clostridia</taxon>
        <taxon>Lachnospirales</taxon>
        <taxon>Lachnospiraceae</taxon>
        <taxon>Enterocloster</taxon>
    </lineage>
</organism>
<dbReference type="SUPFAM" id="SSF53383">
    <property type="entry name" value="PLP-dependent transferases"/>
    <property type="match status" value="1"/>
</dbReference>
<evidence type="ECO:0008006" key="3">
    <source>
        <dbReference type="Google" id="ProtNLM"/>
    </source>
</evidence>
<dbReference type="Proteomes" id="UP000013085">
    <property type="component" value="Unassembled WGS sequence"/>
</dbReference>